<gene>
    <name evidence="1" type="ORF">EDC25_12823</name>
</gene>
<evidence type="ECO:0000313" key="1">
    <source>
        <dbReference type="EMBL" id="TCS93342.1"/>
    </source>
</evidence>
<reference evidence="1 2" key="1">
    <citation type="submission" date="2019-03" db="EMBL/GenBank/DDBJ databases">
        <title>Genomic Encyclopedia of Type Strains, Phase IV (KMG-IV): sequencing the most valuable type-strain genomes for metagenomic binning, comparative biology and taxonomic classification.</title>
        <authorList>
            <person name="Goeker M."/>
        </authorList>
    </citation>
    <scope>NUCLEOTIDE SEQUENCE [LARGE SCALE GENOMIC DNA]</scope>
    <source>
        <strain evidence="1 2">DSM 21944</strain>
    </source>
</reference>
<protein>
    <submittedName>
        <fullName evidence="1">Uncharacterized protein</fullName>
    </submittedName>
</protein>
<dbReference type="Proteomes" id="UP000294599">
    <property type="component" value="Unassembled WGS sequence"/>
</dbReference>
<dbReference type="EMBL" id="SMAF01000028">
    <property type="protein sequence ID" value="TCS93342.1"/>
    <property type="molecule type" value="Genomic_DNA"/>
</dbReference>
<dbReference type="OrthoDB" id="3235126at2"/>
<evidence type="ECO:0000313" key="2">
    <source>
        <dbReference type="Proteomes" id="UP000294599"/>
    </source>
</evidence>
<proteinExistence type="predicted"/>
<dbReference type="RefSeq" id="WP_123521196.1">
    <property type="nucleotide sequence ID" value="NZ_JBHLWF010000079.1"/>
</dbReference>
<accession>A0A4V3UTT8</accession>
<sequence>MKCLIIRAELLGAFPFGQVAFAQVPDLYDPETLRTFSPQFHDANWLQLLRDNYASETLILADLTVDGVTYPDVGVRIRPDRNRPRDGWAVSVAVRPADASAAPAPRARTGASK</sequence>
<comment type="caution">
    <text evidence="1">The sequence shown here is derived from an EMBL/GenBank/DDBJ whole genome shotgun (WGS) entry which is preliminary data.</text>
</comment>
<keyword evidence="2" id="KW-1185">Reference proteome</keyword>
<organism evidence="1 2">
    <name type="scientific">Pseudofulvimonas gallinarii</name>
    <dbReference type="NCBI Taxonomy" id="634155"/>
    <lineage>
        <taxon>Bacteria</taxon>
        <taxon>Pseudomonadati</taxon>
        <taxon>Pseudomonadota</taxon>
        <taxon>Gammaproteobacteria</taxon>
        <taxon>Lysobacterales</taxon>
        <taxon>Rhodanobacteraceae</taxon>
        <taxon>Pseudofulvimonas</taxon>
    </lineage>
</organism>
<name>A0A4V3UTT8_9GAMM</name>
<dbReference type="AlphaFoldDB" id="A0A4V3UTT8"/>